<reference evidence="5 6" key="1">
    <citation type="submission" date="2024-10" db="EMBL/GenBank/DDBJ databases">
        <title>Updated reference genomes for cyclostephanoid diatoms.</title>
        <authorList>
            <person name="Roberts W.R."/>
            <person name="Alverson A.J."/>
        </authorList>
    </citation>
    <scope>NUCLEOTIDE SEQUENCE [LARGE SCALE GENOMIC DNA]</scope>
    <source>
        <strain evidence="5 6">AJA276-08</strain>
    </source>
</reference>
<evidence type="ECO:0000313" key="5">
    <source>
        <dbReference type="EMBL" id="KAL3804620.1"/>
    </source>
</evidence>
<dbReference type="PANTHER" id="PTHR19853">
    <property type="entry name" value="WD REPEAT CONTAINING PROTEIN 3 WDR3"/>
    <property type="match status" value="1"/>
</dbReference>
<dbReference type="Gene3D" id="2.130.10.10">
    <property type="entry name" value="YVTN repeat-like/Quinoprotein amine dehydrogenase"/>
    <property type="match status" value="1"/>
</dbReference>
<evidence type="ECO:0000256" key="2">
    <source>
        <dbReference type="ARBA" id="ARBA00022737"/>
    </source>
</evidence>
<gene>
    <name evidence="5" type="ORF">ACHAW5_000094</name>
</gene>
<dbReference type="PROSITE" id="PS50082">
    <property type="entry name" value="WD_REPEATS_2"/>
    <property type="match status" value="1"/>
</dbReference>
<dbReference type="AlphaFoldDB" id="A0ABD3QWI0"/>
<keyword evidence="2" id="KW-0677">Repeat</keyword>
<evidence type="ECO:0000313" key="6">
    <source>
        <dbReference type="Proteomes" id="UP001530315"/>
    </source>
</evidence>
<organism evidence="5 6">
    <name type="scientific">Stephanodiscus triporus</name>
    <dbReference type="NCBI Taxonomy" id="2934178"/>
    <lineage>
        <taxon>Eukaryota</taxon>
        <taxon>Sar</taxon>
        <taxon>Stramenopiles</taxon>
        <taxon>Ochrophyta</taxon>
        <taxon>Bacillariophyta</taxon>
        <taxon>Coscinodiscophyceae</taxon>
        <taxon>Thalassiosirophycidae</taxon>
        <taxon>Stephanodiscales</taxon>
        <taxon>Stephanodiscaceae</taxon>
        <taxon>Stephanodiscus</taxon>
    </lineage>
</organism>
<dbReference type="Proteomes" id="UP001530315">
    <property type="component" value="Unassembled WGS sequence"/>
</dbReference>
<dbReference type="InterPro" id="IPR051570">
    <property type="entry name" value="TBC1_cilium_biogenesis"/>
</dbReference>
<dbReference type="PANTHER" id="PTHR19853:SF0">
    <property type="entry name" value="WD REPEAT-CONTAINING PROTEIN 3"/>
    <property type="match status" value="1"/>
</dbReference>
<dbReference type="InterPro" id="IPR015943">
    <property type="entry name" value="WD40/YVTN_repeat-like_dom_sf"/>
</dbReference>
<dbReference type="SUPFAM" id="SSF50978">
    <property type="entry name" value="WD40 repeat-like"/>
    <property type="match status" value="1"/>
</dbReference>
<evidence type="ECO:0000256" key="4">
    <source>
        <dbReference type="SAM" id="MobiDB-lite"/>
    </source>
</evidence>
<feature type="compositionally biased region" description="Basic and acidic residues" evidence="4">
    <location>
        <begin position="184"/>
        <end position="214"/>
    </location>
</feature>
<feature type="compositionally biased region" description="Basic residues" evidence="4">
    <location>
        <begin position="279"/>
        <end position="291"/>
    </location>
</feature>
<keyword evidence="6" id="KW-1185">Reference proteome</keyword>
<protein>
    <submittedName>
        <fullName evidence="5">Uncharacterized protein</fullName>
    </submittedName>
</protein>
<dbReference type="EMBL" id="JALLAZ020000074">
    <property type="protein sequence ID" value="KAL3804620.1"/>
    <property type="molecule type" value="Genomic_DNA"/>
</dbReference>
<keyword evidence="1 3" id="KW-0853">WD repeat</keyword>
<dbReference type="InterPro" id="IPR001680">
    <property type="entry name" value="WD40_rpt"/>
</dbReference>
<dbReference type="InterPro" id="IPR036322">
    <property type="entry name" value="WD40_repeat_dom_sf"/>
</dbReference>
<feature type="region of interest" description="Disordered" evidence="4">
    <location>
        <begin position="279"/>
        <end position="311"/>
    </location>
</feature>
<evidence type="ECO:0000256" key="1">
    <source>
        <dbReference type="ARBA" id="ARBA00022574"/>
    </source>
</evidence>
<comment type="caution">
    <text evidence="5">The sequence shown here is derived from an EMBL/GenBank/DDBJ whole genome shotgun (WGS) entry which is preliminary data.</text>
</comment>
<name>A0ABD3QWI0_9STRA</name>
<evidence type="ECO:0000256" key="3">
    <source>
        <dbReference type="PROSITE-ProRule" id="PRU00221"/>
    </source>
</evidence>
<accession>A0ABD3QWI0</accession>
<proteinExistence type="predicted"/>
<dbReference type="SMART" id="SM00320">
    <property type="entry name" value="WD40"/>
    <property type="match status" value="4"/>
</dbReference>
<sequence>MRVFSLDHKDMERFTSSCGIGDDATRNGLIHLLIGGNSNFLGNSEGVACRKPLVLNGHGSSPVQMVVSDKNIGSVGQLASRGADEVVILWDVIAETRLFRLLGHRVPVNGITILRPSGGEASGVNGMVTSGLDGLVKVWDLNDSLIVHPPGKSIGGNNDIGRRPRWRLVTGCADGQIRVRLVDDFKPEGAPTDTEKEVGARSKEAAESDDKQASDEDDNISRYMGLLLPQTSLNIRSSNKDGIESIHFHPSGRYVGVCCANDRLIEIYAAHSELDIQKKQRRRLQRSKITTKRGLLDNPESKDEQDDEVKGDSLLELSPEAVKAMNQFEFHGTICAAHNNRGFAFALYQERGGGLFCALSCNALEVHSLPRPPKQSPGTPVTGEKVSSLDMYGQPTDICSVVLSSDDTMMCTVLKSIVKIWNVANRSCLRSIRVPSGSKGTSCYCLCATHMWFLAQGRAI</sequence>
<feature type="repeat" description="WD" evidence="3">
    <location>
        <begin position="127"/>
        <end position="149"/>
    </location>
</feature>
<feature type="region of interest" description="Disordered" evidence="4">
    <location>
        <begin position="184"/>
        <end position="218"/>
    </location>
</feature>
<dbReference type="Pfam" id="PF00400">
    <property type="entry name" value="WD40"/>
    <property type="match status" value="1"/>
</dbReference>